<accession>A0A4R3YEY6</accession>
<feature type="transmembrane region" description="Helical" evidence="5">
    <location>
        <begin position="47"/>
        <end position="65"/>
    </location>
</feature>
<keyword evidence="2 5" id="KW-0812">Transmembrane</keyword>
<gene>
    <name evidence="6" type="ORF">EDC63_101435</name>
</gene>
<dbReference type="Proteomes" id="UP000295367">
    <property type="component" value="Unassembled WGS sequence"/>
</dbReference>
<keyword evidence="4 5" id="KW-0472">Membrane</keyword>
<feature type="transmembrane region" description="Helical" evidence="5">
    <location>
        <begin position="105"/>
        <end position="124"/>
    </location>
</feature>
<dbReference type="OrthoDB" id="5801432at2"/>
<feature type="transmembrane region" description="Helical" evidence="5">
    <location>
        <begin position="136"/>
        <end position="158"/>
    </location>
</feature>
<proteinExistence type="inferred from homology"/>
<feature type="transmembrane region" description="Helical" evidence="5">
    <location>
        <begin position="194"/>
        <end position="212"/>
    </location>
</feature>
<feature type="transmembrane region" description="Helical" evidence="5">
    <location>
        <begin position="224"/>
        <end position="245"/>
    </location>
</feature>
<evidence type="ECO:0000256" key="1">
    <source>
        <dbReference type="ARBA" id="ARBA00004141"/>
    </source>
</evidence>
<sequence>MLLDFNIYQTVAIALLFIWTGFVRTGLGFGGAALGLPLLLFISDQPLLWLPIIAVHLLFFSGLTLRTRLHNVDWAYLRYASLFIVPPAIIGVFGLVSLPTLWLNIFIYSITLFYGIIWLLNRAIESRHKGVDKLLLMLGGYIAGTSLTGAPLMVAVFMRNVRKEQLRDTLFVLWFALVSIKMTTFIMLSVNLHFLIALSLIPIAFIGHYIGLRAHETISKNDIIFKRWMGGGLVIISSMGLWGLISPLI</sequence>
<feature type="transmembrane region" description="Helical" evidence="5">
    <location>
        <begin position="77"/>
        <end position="98"/>
    </location>
</feature>
<protein>
    <recommendedName>
        <fullName evidence="5">Probable membrane transporter protein</fullName>
    </recommendedName>
</protein>
<dbReference type="InterPro" id="IPR002781">
    <property type="entry name" value="TM_pro_TauE-like"/>
</dbReference>
<evidence type="ECO:0000256" key="4">
    <source>
        <dbReference type="ARBA" id="ARBA00023136"/>
    </source>
</evidence>
<feature type="transmembrane region" description="Helical" evidence="5">
    <location>
        <begin position="12"/>
        <end position="40"/>
    </location>
</feature>
<dbReference type="Pfam" id="PF01925">
    <property type="entry name" value="TauE"/>
    <property type="match status" value="1"/>
</dbReference>
<evidence type="ECO:0000256" key="5">
    <source>
        <dbReference type="RuleBase" id="RU363041"/>
    </source>
</evidence>
<dbReference type="EMBL" id="SMCO01000001">
    <property type="protein sequence ID" value="TCV90462.1"/>
    <property type="molecule type" value="Genomic_DNA"/>
</dbReference>
<dbReference type="RefSeq" id="WP_124947602.1">
    <property type="nucleotide sequence ID" value="NZ_BHVT01000073.1"/>
</dbReference>
<organism evidence="6 7">
    <name type="scientific">Sulfurirhabdus autotrophica</name>
    <dbReference type="NCBI Taxonomy" id="1706046"/>
    <lineage>
        <taxon>Bacteria</taxon>
        <taxon>Pseudomonadati</taxon>
        <taxon>Pseudomonadota</taxon>
        <taxon>Betaproteobacteria</taxon>
        <taxon>Nitrosomonadales</taxon>
        <taxon>Sulfuricellaceae</taxon>
        <taxon>Sulfurirhabdus</taxon>
    </lineage>
</organism>
<name>A0A4R3YEY6_9PROT</name>
<dbReference type="AlphaFoldDB" id="A0A4R3YEY6"/>
<dbReference type="GO" id="GO:0005886">
    <property type="term" value="C:plasma membrane"/>
    <property type="evidence" value="ECO:0007669"/>
    <property type="project" value="UniProtKB-SubCell"/>
</dbReference>
<keyword evidence="7" id="KW-1185">Reference proteome</keyword>
<keyword evidence="3 5" id="KW-1133">Transmembrane helix</keyword>
<reference evidence="6 7" key="1">
    <citation type="submission" date="2019-03" db="EMBL/GenBank/DDBJ databases">
        <title>Genomic Encyclopedia of Type Strains, Phase IV (KMG-IV): sequencing the most valuable type-strain genomes for metagenomic binning, comparative biology and taxonomic classification.</title>
        <authorList>
            <person name="Goeker M."/>
        </authorList>
    </citation>
    <scope>NUCLEOTIDE SEQUENCE [LARGE SCALE GENOMIC DNA]</scope>
    <source>
        <strain evidence="6 7">DSM 100309</strain>
    </source>
</reference>
<comment type="similarity">
    <text evidence="5">Belongs to the 4-toluene sulfonate uptake permease (TSUP) (TC 2.A.102) family.</text>
</comment>
<feature type="transmembrane region" description="Helical" evidence="5">
    <location>
        <begin position="170"/>
        <end position="188"/>
    </location>
</feature>
<evidence type="ECO:0000313" key="7">
    <source>
        <dbReference type="Proteomes" id="UP000295367"/>
    </source>
</evidence>
<comment type="subcellular location">
    <subcellularLocation>
        <location evidence="5">Cell membrane</location>
        <topology evidence="5">Multi-pass membrane protein</topology>
    </subcellularLocation>
    <subcellularLocation>
        <location evidence="1">Membrane</location>
        <topology evidence="1">Multi-pass membrane protein</topology>
    </subcellularLocation>
</comment>
<comment type="caution">
    <text evidence="6">The sequence shown here is derived from an EMBL/GenBank/DDBJ whole genome shotgun (WGS) entry which is preliminary data.</text>
</comment>
<keyword evidence="5" id="KW-1003">Cell membrane</keyword>
<evidence type="ECO:0000256" key="2">
    <source>
        <dbReference type="ARBA" id="ARBA00022692"/>
    </source>
</evidence>
<evidence type="ECO:0000256" key="3">
    <source>
        <dbReference type="ARBA" id="ARBA00022989"/>
    </source>
</evidence>
<evidence type="ECO:0000313" key="6">
    <source>
        <dbReference type="EMBL" id="TCV90462.1"/>
    </source>
</evidence>